<dbReference type="NCBIfam" id="TIGR03816">
    <property type="entry name" value="tadE_like_DECH"/>
    <property type="match status" value="1"/>
</dbReference>
<reference evidence="3" key="1">
    <citation type="submission" date="2023-06" db="EMBL/GenBank/DDBJ databases">
        <title>Gordonia sp. nov. and Pseudochrobactrum sp. nov., two species isolated from the burying beetle Nicrophorus vespilloides.</title>
        <authorList>
            <person name="Poehlein A."/>
            <person name="Guzman J."/>
            <person name="Daniel R."/>
            <person name="Vilcinskas A."/>
        </authorList>
    </citation>
    <scope>NUCLEOTIDE SEQUENCE</scope>
    <source>
        <strain evidence="3">MP11Mi</strain>
    </source>
</reference>
<keyword evidence="1" id="KW-0812">Transmembrane</keyword>
<accession>A0AA97CV73</accession>
<protein>
    <recommendedName>
        <fullName evidence="2">Putative Flp pilus-assembly TadG-like N-terminal domain-containing protein</fullName>
    </recommendedName>
</protein>
<organism evidence="3">
    <name type="scientific">Gordonia sp. MP11Mi</name>
    <dbReference type="NCBI Taxonomy" id="3022769"/>
    <lineage>
        <taxon>Bacteria</taxon>
        <taxon>Bacillati</taxon>
        <taxon>Actinomycetota</taxon>
        <taxon>Actinomycetes</taxon>
        <taxon>Mycobacteriales</taxon>
        <taxon>Gordoniaceae</taxon>
        <taxon>Gordonia</taxon>
    </lineage>
</organism>
<dbReference type="InterPro" id="IPR021202">
    <property type="entry name" value="Rv3654c-like"/>
</dbReference>
<dbReference type="EMBL" id="CP128986">
    <property type="protein sequence ID" value="WOC12632.1"/>
    <property type="molecule type" value="Genomic_DNA"/>
</dbReference>
<keyword evidence="1" id="KW-0472">Membrane</keyword>
<dbReference type="Pfam" id="PF13400">
    <property type="entry name" value="Tad"/>
    <property type="match status" value="1"/>
</dbReference>
<evidence type="ECO:0000259" key="2">
    <source>
        <dbReference type="Pfam" id="PF13400"/>
    </source>
</evidence>
<gene>
    <name evidence="3" type="ORF">MP11Mi_17220</name>
</gene>
<feature type="transmembrane region" description="Helical" evidence="1">
    <location>
        <begin position="20"/>
        <end position="41"/>
    </location>
</feature>
<proteinExistence type="predicted"/>
<sequence>MGLSVRCRDEEGFSTITGAAVIAVLAAALVSVLYVGAAVLARHRAQSAADMGALAAAAVHVSGSADVCEVARDRVAEQDGSPSVAECVIDGQDVVVHVVVRVRLGALGVRDAVAAARAGPIQS</sequence>
<dbReference type="AlphaFoldDB" id="A0AA97CV73"/>
<dbReference type="InterPro" id="IPR028087">
    <property type="entry name" value="Tad_N"/>
</dbReference>
<evidence type="ECO:0000313" key="3">
    <source>
        <dbReference type="EMBL" id="WOC12632.1"/>
    </source>
</evidence>
<name>A0AA97CV73_9ACTN</name>
<evidence type="ECO:0000256" key="1">
    <source>
        <dbReference type="SAM" id="Phobius"/>
    </source>
</evidence>
<feature type="domain" description="Putative Flp pilus-assembly TadG-like N-terminal" evidence="2">
    <location>
        <begin position="14"/>
        <end position="58"/>
    </location>
</feature>
<keyword evidence="1" id="KW-1133">Transmembrane helix</keyword>